<reference evidence="1 2" key="2">
    <citation type="submission" date="2018-06" db="EMBL/GenBank/DDBJ databases">
        <title>Metagenomic assembly of (sub)arctic Cyanobacteria and their associated microbiome from non-axenic cultures.</title>
        <authorList>
            <person name="Baurain D."/>
        </authorList>
    </citation>
    <scope>NUCLEOTIDE SEQUENCE [LARGE SCALE GENOMIC DNA]</scope>
    <source>
        <strain evidence="1">ULC027bin1</strain>
    </source>
</reference>
<reference evidence="2" key="1">
    <citation type="submission" date="2018-04" db="EMBL/GenBank/DDBJ databases">
        <authorList>
            <person name="Cornet L."/>
        </authorList>
    </citation>
    <scope>NUCLEOTIDE SEQUENCE [LARGE SCALE GENOMIC DNA]</scope>
</reference>
<evidence type="ECO:0000313" key="2">
    <source>
        <dbReference type="Proteomes" id="UP000249794"/>
    </source>
</evidence>
<evidence type="ECO:0000313" key="1">
    <source>
        <dbReference type="EMBL" id="PZO50724.1"/>
    </source>
</evidence>
<dbReference type="EMBL" id="QBMP01000182">
    <property type="protein sequence ID" value="PZO50724.1"/>
    <property type="molecule type" value="Genomic_DNA"/>
</dbReference>
<accession>A0A2W4X072</accession>
<dbReference type="AlphaFoldDB" id="A0A2W4X072"/>
<gene>
    <name evidence="1" type="ORF">DCF15_15505</name>
</gene>
<sequence>MHLPFLLMPKIPERDSIGKLCHRCQYFLRSPFLVCAVNPSGPDNLTCEDFAAISEVDVVENKQPLGGGYYAGDWIPQPFPTLTTVEQLAILDWHPQFTGRCPECEMPIANAANSQWHCNHCEWRESATHNA</sequence>
<name>A0A2W4X072_9CYAN</name>
<dbReference type="Proteomes" id="UP000249794">
    <property type="component" value="Unassembled WGS sequence"/>
</dbReference>
<proteinExistence type="predicted"/>
<comment type="caution">
    <text evidence="1">The sequence shown here is derived from an EMBL/GenBank/DDBJ whole genome shotgun (WGS) entry which is preliminary data.</text>
</comment>
<protein>
    <submittedName>
        <fullName evidence="1">Uncharacterized protein</fullName>
    </submittedName>
</protein>
<organism evidence="1 2">
    <name type="scientific">Phormidesmis priestleyi</name>
    <dbReference type="NCBI Taxonomy" id="268141"/>
    <lineage>
        <taxon>Bacteria</taxon>
        <taxon>Bacillati</taxon>
        <taxon>Cyanobacteriota</taxon>
        <taxon>Cyanophyceae</taxon>
        <taxon>Leptolyngbyales</taxon>
        <taxon>Leptolyngbyaceae</taxon>
        <taxon>Phormidesmis</taxon>
    </lineage>
</organism>